<comment type="caution">
    <text evidence="2">The sequence shown here is derived from an EMBL/GenBank/DDBJ whole genome shotgun (WGS) entry which is preliminary data.</text>
</comment>
<dbReference type="RefSeq" id="WP_145739572.1">
    <property type="nucleotide sequence ID" value="NZ_VIWX01000002.1"/>
</dbReference>
<name>A0A561U9T0_9PSEU</name>
<accession>A0A561U9T0</accession>
<gene>
    <name evidence="2" type="ORF">FHU35_121115</name>
</gene>
<reference evidence="2 3" key="1">
    <citation type="submission" date="2019-06" db="EMBL/GenBank/DDBJ databases">
        <title>Sequencing the genomes of 1000 actinobacteria strains.</title>
        <authorList>
            <person name="Klenk H.-P."/>
        </authorList>
    </citation>
    <scope>NUCLEOTIDE SEQUENCE [LARGE SCALE GENOMIC DNA]</scope>
    <source>
        <strain evidence="2 3">DSM 46699</strain>
    </source>
</reference>
<dbReference type="OrthoDB" id="9993165at2"/>
<feature type="signal peptide" evidence="1">
    <location>
        <begin position="1"/>
        <end position="23"/>
    </location>
</feature>
<organism evidence="2 3">
    <name type="scientific">Saccharopolyspora dendranthemae</name>
    <dbReference type="NCBI Taxonomy" id="1181886"/>
    <lineage>
        <taxon>Bacteria</taxon>
        <taxon>Bacillati</taxon>
        <taxon>Actinomycetota</taxon>
        <taxon>Actinomycetes</taxon>
        <taxon>Pseudonocardiales</taxon>
        <taxon>Pseudonocardiaceae</taxon>
        <taxon>Saccharopolyspora</taxon>
    </lineage>
</organism>
<feature type="chain" id="PRO_5039217506" evidence="1">
    <location>
        <begin position="24"/>
        <end position="138"/>
    </location>
</feature>
<evidence type="ECO:0000256" key="1">
    <source>
        <dbReference type="SAM" id="SignalP"/>
    </source>
</evidence>
<protein>
    <submittedName>
        <fullName evidence="2">Uncharacterized protein</fullName>
    </submittedName>
</protein>
<dbReference type="AlphaFoldDB" id="A0A561U9T0"/>
<dbReference type="Proteomes" id="UP000316184">
    <property type="component" value="Unassembled WGS sequence"/>
</dbReference>
<dbReference type="PROSITE" id="PS51257">
    <property type="entry name" value="PROKAR_LIPOPROTEIN"/>
    <property type="match status" value="1"/>
</dbReference>
<proteinExistence type="predicted"/>
<evidence type="ECO:0000313" key="3">
    <source>
        <dbReference type="Proteomes" id="UP000316184"/>
    </source>
</evidence>
<evidence type="ECO:0000313" key="2">
    <source>
        <dbReference type="EMBL" id="TWF96114.1"/>
    </source>
</evidence>
<dbReference type="EMBL" id="VIWX01000002">
    <property type="protein sequence ID" value="TWF96114.1"/>
    <property type="molecule type" value="Genomic_DNA"/>
</dbReference>
<keyword evidence="1" id="KW-0732">Signal</keyword>
<keyword evidence="3" id="KW-1185">Reference proteome</keyword>
<sequence>MRHHQIRTAAAALGLLSAPVLTACVTYLPAAPPPQPITVPAPAVPYQVPPSNSVHTTGCVASYETAQSSVDICGSAGSLYYYGSSDSGSITLRAYLSGNGYTTESNDGHVYHVDHTALTITRDGTTLSSQPVIASSGG</sequence>